<dbReference type="InterPro" id="IPR001190">
    <property type="entry name" value="SRCR"/>
</dbReference>
<evidence type="ECO:0000256" key="7">
    <source>
        <dbReference type="ARBA" id="ARBA00023157"/>
    </source>
</evidence>
<dbReference type="Proteomes" id="UP000887567">
    <property type="component" value="Unplaced"/>
</dbReference>
<evidence type="ECO:0000256" key="2">
    <source>
        <dbReference type="ARBA" id="ARBA00022692"/>
    </source>
</evidence>
<keyword evidence="15" id="KW-1185">Reference proteome</keyword>
<feature type="domain" description="Fibronectin type-III" evidence="13">
    <location>
        <begin position="150"/>
        <end position="251"/>
    </location>
</feature>
<organism evidence="14 15">
    <name type="scientific">Exaiptasia diaphana</name>
    <name type="common">Tropical sea anemone</name>
    <name type="synonym">Aiptasia pulchella</name>
    <dbReference type="NCBI Taxonomy" id="2652724"/>
    <lineage>
        <taxon>Eukaryota</taxon>
        <taxon>Metazoa</taxon>
        <taxon>Cnidaria</taxon>
        <taxon>Anthozoa</taxon>
        <taxon>Hexacorallia</taxon>
        <taxon>Actiniaria</taxon>
        <taxon>Aiptasiidae</taxon>
        <taxon>Exaiptasia</taxon>
    </lineage>
</organism>
<dbReference type="InterPro" id="IPR003961">
    <property type="entry name" value="FN3_dom"/>
</dbReference>
<evidence type="ECO:0000259" key="12">
    <source>
        <dbReference type="PROSITE" id="PS50287"/>
    </source>
</evidence>
<dbReference type="FunFam" id="3.10.250.10:FF:000016">
    <property type="entry name" value="Scavenger receptor cysteine-rich protein type 12"/>
    <property type="match status" value="1"/>
</dbReference>
<dbReference type="SMART" id="SM00202">
    <property type="entry name" value="SR"/>
    <property type="match status" value="1"/>
</dbReference>
<feature type="domain" description="Fibronectin type-III" evidence="13">
    <location>
        <begin position="589"/>
        <end position="681"/>
    </location>
</feature>
<proteinExistence type="predicted"/>
<sequence>MMFCLLLCIFLGLGALTVKGCHTNLKGESGKFSIDKTHNGYRSNCSWTIGKGVNNIDFIVIKFTPFDLGWRCINFGQSYVEVADVNYEAKVRECGGKRPFQVLIKNRPAVVRYYTCCYAKAFFDVSFYIISQKFSGLSAKTLKPALKQTKPGVITIDWDPLKGSNADAWKPVLKQQKPVPSKNYIVVPLYNFTSKREPFLYIIESRNDTSIAVENLKPATSYTFKFIAFDSTNTRGPLIVSSTATVLTRNGTLRLMGGQLSNQGRVEIYKYGWWKKICTWNHNLNNNAASVVCRSLGLSHPTYVLNYRAFYGTSFPMHFVEDFRCTGTETSLEECSSTDPSSRCPYYLRTAAVACGYPPVFHRNISEMSGAITSPGYPWFMMQTDYRWTFTQNMTRGRVALYFEELDLRRYGGSSRVTIQESSSLSFSKTYTSEYRGKPGMVINLPGQLRFYSPYTSNRDNRDGRGMRVRFLVYNEPEGEVPTLNNWKLSLSSNHYTRITANWTQVVFTGYGIIGFVMSCNSSQDWAKEVSYAVGEGNSTSLNCSELIGYTQYNVHVLVQLRMQGKDIYKIYQSLVASLTTPQSFPRSRPPGLTSTEITLNTAIIQWQQIPRKDAHGVLLGYIVDLYSYYSDRYRGEIKTNNTSIAFTDLSPATEYYVRVKGYTAVGSGPNNYYIFYTSKFFLYIKMFYVLLNMTNFIPCLF</sequence>
<evidence type="ECO:0000256" key="10">
    <source>
        <dbReference type="SAM" id="SignalP"/>
    </source>
</evidence>
<feature type="domain" description="SRCR" evidence="12">
    <location>
        <begin position="253"/>
        <end position="356"/>
    </location>
</feature>
<dbReference type="SUPFAM" id="SSF49854">
    <property type="entry name" value="Spermadhesin, CUB domain"/>
    <property type="match status" value="2"/>
</dbReference>
<dbReference type="PRINTS" id="PR00258">
    <property type="entry name" value="SPERACTRCPTR"/>
</dbReference>
<evidence type="ECO:0000313" key="14">
    <source>
        <dbReference type="EnsemblMetazoa" id="XP_020897729.2"/>
    </source>
</evidence>
<keyword evidence="2" id="KW-0812">Transmembrane</keyword>
<evidence type="ECO:0000256" key="3">
    <source>
        <dbReference type="ARBA" id="ARBA00022729"/>
    </source>
</evidence>
<name>A0A913X262_EXADI</name>
<dbReference type="Gene3D" id="2.60.40.10">
    <property type="entry name" value="Immunoglobulins"/>
    <property type="match status" value="1"/>
</dbReference>
<keyword evidence="3 10" id="KW-0732">Signal</keyword>
<feature type="domain" description="CUB" evidence="11">
    <location>
        <begin position="21"/>
        <end position="130"/>
    </location>
</feature>
<dbReference type="Gene3D" id="2.60.120.290">
    <property type="entry name" value="Spermadhesin, CUB domain"/>
    <property type="match status" value="1"/>
</dbReference>
<dbReference type="Pfam" id="PF00530">
    <property type="entry name" value="SRCR"/>
    <property type="match status" value="1"/>
</dbReference>
<evidence type="ECO:0000256" key="5">
    <source>
        <dbReference type="ARBA" id="ARBA00022989"/>
    </source>
</evidence>
<reference evidence="14" key="1">
    <citation type="submission" date="2022-11" db="UniProtKB">
        <authorList>
            <consortium name="EnsemblMetazoa"/>
        </authorList>
    </citation>
    <scope>IDENTIFICATION</scope>
</reference>
<evidence type="ECO:0000256" key="9">
    <source>
        <dbReference type="PROSITE-ProRule" id="PRU00196"/>
    </source>
</evidence>
<evidence type="ECO:0000256" key="4">
    <source>
        <dbReference type="ARBA" id="ARBA00022737"/>
    </source>
</evidence>
<keyword evidence="5" id="KW-1133">Transmembrane helix</keyword>
<protein>
    <submittedName>
        <fullName evidence="14">Uncharacterized protein</fullName>
    </submittedName>
</protein>
<dbReference type="OrthoDB" id="5968456at2759"/>
<dbReference type="PROSITE" id="PS50853">
    <property type="entry name" value="FN3"/>
    <property type="match status" value="2"/>
</dbReference>
<keyword evidence="7 9" id="KW-1015">Disulfide bond</keyword>
<dbReference type="RefSeq" id="XP_020897729.2">
    <property type="nucleotide sequence ID" value="XM_021042070.2"/>
</dbReference>
<keyword evidence="4" id="KW-0677">Repeat</keyword>
<dbReference type="InterPro" id="IPR036772">
    <property type="entry name" value="SRCR-like_dom_sf"/>
</dbReference>
<comment type="subcellular location">
    <subcellularLocation>
        <location evidence="1">Membrane</location>
        <topology evidence="1">Single-pass membrane protein</topology>
    </subcellularLocation>
</comment>
<dbReference type="Gene3D" id="3.10.250.10">
    <property type="entry name" value="SRCR-like domain"/>
    <property type="match status" value="1"/>
</dbReference>
<evidence type="ECO:0000313" key="15">
    <source>
        <dbReference type="Proteomes" id="UP000887567"/>
    </source>
</evidence>
<dbReference type="GO" id="GO:0016020">
    <property type="term" value="C:membrane"/>
    <property type="evidence" value="ECO:0007669"/>
    <property type="project" value="UniProtKB-SubCell"/>
</dbReference>
<feature type="chain" id="PRO_5037571899" evidence="10">
    <location>
        <begin position="21"/>
        <end position="702"/>
    </location>
</feature>
<dbReference type="PROSITE" id="PS50287">
    <property type="entry name" value="SRCR_2"/>
    <property type="match status" value="1"/>
</dbReference>
<feature type="signal peptide" evidence="10">
    <location>
        <begin position="1"/>
        <end position="20"/>
    </location>
</feature>
<feature type="disulfide bond" evidence="9">
    <location>
        <begin position="325"/>
        <end position="335"/>
    </location>
</feature>
<accession>A0A913X262</accession>
<evidence type="ECO:0000256" key="8">
    <source>
        <dbReference type="ARBA" id="ARBA00023180"/>
    </source>
</evidence>
<dbReference type="InterPro" id="IPR000859">
    <property type="entry name" value="CUB_dom"/>
</dbReference>
<dbReference type="SMART" id="SM00060">
    <property type="entry name" value="FN3"/>
    <property type="match status" value="3"/>
</dbReference>
<dbReference type="SUPFAM" id="SSF56487">
    <property type="entry name" value="SRCR-like"/>
    <property type="match status" value="1"/>
</dbReference>
<keyword evidence="8" id="KW-0325">Glycoprotein</keyword>
<dbReference type="Pfam" id="PF00041">
    <property type="entry name" value="fn3"/>
    <property type="match status" value="1"/>
</dbReference>
<dbReference type="SUPFAM" id="SSF49265">
    <property type="entry name" value="Fibronectin type III"/>
    <property type="match status" value="1"/>
</dbReference>
<dbReference type="InterPro" id="IPR035914">
    <property type="entry name" value="Sperma_CUB_dom_sf"/>
</dbReference>
<dbReference type="EnsemblMetazoa" id="XM_021042070.2">
    <property type="protein sequence ID" value="XP_020897729.2"/>
    <property type="gene ID" value="LOC110236530"/>
</dbReference>
<keyword evidence="6" id="KW-0472">Membrane</keyword>
<dbReference type="InterPro" id="IPR036116">
    <property type="entry name" value="FN3_sf"/>
</dbReference>
<evidence type="ECO:0000259" key="13">
    <source>
        <dbReference type="PROSITE" id="PS50853"/>
    </source>
</evidence>
<dbReference type="PROSITE" id="PS01180">
    <property type="entry name" value="CUB"/>
    <property type="match status" value="1"/>
</dbReference>
<evidence type="ECO:0000256" key="6">
    <source>
        <dbReference type="ARBA" id="ARBA00023136"/>
    </source>
</evidence>
<evidence type="ECO:0000259" key="11">
    <source>
        <dbReference type="PROSITE" id="PS01180"/>
    </source>
</evidence>
<dbReference type="PANTHER" id="PTHR48071">
    <property type="entry name" value="SRCR DOMAIN-CONTAINING PROTEIN"/>
    <property type="match status" value="1"/>
</dbReference>
<dbReference type="AlphaFoldDB" id="A0A913X262"/>
<dbReference type="KEGG" id="epa:110236530"/>
<dbReference type="PANTHER" id="PTHR48071:SF28">
    <property type="entry name" value="SRCR DOMAIN-CONTAINING PROTEIN"/>
    <property type="match status" value="1"/>
</dbReference>
<evidence type="ECO:0000256" key="1">
    <source>
        <dbReference type="ARBA" id="ARBA00004167"/>
    </source>
</evidence>
<dbReference type="CDD" id="cd00063">
    <property type="entry name" value="FN3"/>
    <property type="match status" value="1"/>
</dbReference>
<dbReference type="InterPro" id="IPR013783">
    <property type="entry name" value="Ig-like_fold"/>
</dbReference>
<comment type="caution">
    <text evidence="9">Lacks conserved residue(s) required for the propagation of feature annotation.</text>
</comment>
<dbReference type="GeneID" id="110236530"/>